<dbReference type="EMBL" id="LQZQ01000002">
    <property type="protein sequence ID" value="KYG81649.1"/>
    <property type="molecule type" value="Genomic_DNA"/>
</dbReference>
<dbReference type="AlphaFoldDB" id="A0A150XSB6"/>
<protein>
    <submittedName>
        <fullName evidence="1">Uncharacterized protein</fullName>
    </submittedName>
</protein>
<proteinExistence type="predicted"/>
<sequence length="246" mass="28823">MKMDKISAFLNSTGFGFPESSDQIDQFRLTFKSFEFKADINKIDPTAILLASKKSTKEITGIDYHKRTVLAAEIVYQLHHEWSLGHVKLQKLMFLCQNSLGMAIHANFLKQAMGPYDPSLMRSIDSQFKKNEWFEFRRGSNQKYWPLAKSGGHKEWFEKYYKDKLIQINDLIGIFRKTKTSEIELIATIFACWKEILEEGNDFNSQLLHSKFYNWADEKKKFSESEINRAMEWMLEKGIYPVQASE</sequence>
<comment type="caution">
    <text evidence="1">The sequence shown here is derived from an EMBL/GenBank/DDBJ whole genome shotgun (WGS) entry which is preliminary data.</text>
</comment>
<name>A0A150XSB6_ROSEK</name>
<dbReference type="Proteomes" id="UP000075583">
    <property type="component" value="Unassembled WGS sequence"/>
</dbReference>
<dbReference type="STRING" id="279360.MB14_13790"/>
<gene>
    <name evidence="1" type="ORF">MB14_13790</name>
</gene>
<organism evidence="1 2">
    <name type="scientific">Roseivirga ehrenbergii (strain DSM 102268 / JCM 13514 / KCTC 12282 / NCIMB 14502 / KMM 6017)</name>
    <dbReference type="NCBI Taxonomy" id="279360"/>
    <lineage>
        <taxon>Bacteria</taxon>
        <taxon>Pseudomonadati</taxon>
        <taxon>Bacteroidota</taxon>
        <taxon>Cytophagia</taxon>
        <taxon>Cytophagales</taxon>
        <taxon>Roseivirgaceae</taxon>
        <taxon>Roseivirga</taxon>
    </lineage>
</organism>
<keyword evidence="2" id="KW-1185">Reference proteome</keyword>
<evidence type="ECO:0000313" key="2">
    <source>
        <dbReference type="Proteomes" id="UP000075583"/>
    </source>
</evidence>
<reference evidence="1" key="1">
    <citation type="submission" date="2016-01" db="EMBL/GenBank/DDBJ databases">
        <title>Genome sequencing of Roseivirga ehrenbergii KMM 6017.</title>
        <authorList>
            <person name="Selvaratnam C."/>
            <person name="Thevarajoo S."/>
            <person name="Goh K.M."/>
            <person name="Ee R."/>
            <person name="Chan K.-G."/>
            <person name="Chong C.S."/>
        </authorList>
    </citation>
    <scope>NUCLEOTIDE SEQUENCE [LARGE SCALE GENOMIC DNA]</scope>
    <source>
        <strain evidence="1">KMM 6017</strain>
    </source>
</reference>
<evidence type="ECO:0000313" key="1">
    <source>
        <dbReference type="EMBL" id="KYG81649.1"/>
    </source>
</evidence>
<accession>A0A150XSB6</accession>